<comment type="caution">
    <text evidence="2">The sequence shown here is derived from an EMBL/GenBank/DDBJ whole genome shotgun (WGS) entry which is preliminary data.</text>
</comment>
<evidence type="ECO:0000313" key="3">
    <source>
        <dbReference type="Proteomes" id="UP001293254"/>
    </source>
</evidence>
<dbReference type="EMBL" id="JACGWO010000004">
    <property type="protein sequence ID" value="KAK4429091.1"/>
    <property type="molecule type" value="Genomic_DNA"/>
</dbReference>
<keyword evidence="3" id="KW-1185">Reference proteome</keyword>
<name>A0AAE1YFT4_9LAMI</name>
<reference evidence="2" key="2">
    <citation type="journal article" date="2024" name="Plant">
        <title>Genomic evolution and insights into agronomic trait innovations of Sesamum species.</title>
        <authorList>
            <person name="Miao H."/>
            <person name="Wang L."/>
            <person name="Qu L."/>
            <person name="Liu H."/>
            <person name="Sun Y."/>
            <person name="Le M."/>
            <person name="Wang Q."/>
            <person name="Wei S."/>
            <person name="Zheng Y."/>
            <person name="Lin W."/>
            <person name="Duan Y."/>
            <person name="Cao H."/>
            <person name="Xiong S."/>
            <person name="Wang X."/>
            <person name="Wei L."/>
            <person name="Li C."/>
            <person name="Ma Q."/>
            <person name="Ju M."/>
            <person name="Zhao R."/>
            <person name="Li G."/>
            <person name="Mu C."/>
            <person name="Tian Q."/>
            <person name="Mei H."/>
            <person name="Zhang T."/>
            <person name="Gao T."/>
            <person name="Zhang H."/>
        </authorList>
    </citation>
    <scope>NUCLEOTIDE SEQUENCE</scope>
    <source>
        <strain evidence="2">3651</strain>
    </source>
</reference>
<reference evidence="2" key="1">
    <citation type="submission" date="2020-06" db="EMBL/GenBank/DDBJ databases">
        <authorList>
            <person name="Li T."/>
            <person name="Hu X."/>
            <person name="Zhang T."/>
            <person name="Song X."/>
            <person name="Zhang H."/>
            <person name="Dai N."/>
            <person name="Sheng W."/>
            <person name="Hou X."/>
            <person name="Wei L."/>
        </authorList>
    </citation>
    <scope>NUCLEOTIDE SEQUENCE</scope>
    <source>
        <strain evidence="2">3651</strain>
        <tissue evidence="2">Leaf</tissue>
    </source>
</reference>
<feature type="region of interest" description="Disordered" evidence="1">
    <location>
        <begin position="44"/>
        <end position="71"/>
    </location>
</feature>
<accession>A0AAE1YFT4</accession>
<dbReference type="Proteomes" id="UP001293254">
    <property type="component" value="Unassembled WGS sequence"/>
</dbReference>
<organism evidence="2 3">
    <name type="scientific">Sesamum alatum</name>
    <dbReference type="NCBI Taxonomy" id="300844"/>
    <lineage>
        <taxon>Eukaryota</taxon>
        <taxon>Viridiplantae</taxon>
        <taxon>Streptophyta</taxon>
        <taxon>Embryophyta</taxon>
        <taxon>Tracheophyta</taxon>
        <taxon>Spermatophyta</taxon>
        <taxon>Magnoliopsida</taxon>
        <taxon>eudicotyledons</taxon>
        <taxon>Gunneridae</taxon>
        <taxon>Pentapetalae</taxon>
        <taxon>asterids</taxon>
        <taxon>lamiids</taxon>
        <taxon>Lamiales</taxon>
        <taxon>Pedaliaceae</taxon>
        <taxon>Sesamum</taxon>
    </lineage>
</organism>
<proteinExistence type="predicted"/>
<dbReference type="AlphaFoldDB" id="A0AAE1YFT4"/>
<sequence>MQLLLEVYRVKTVFGCRFSGSNLIKRRSEFVVVGMELMIVEENEEKEGTRRGERDDAARSESGARRKRRLTRKSAAAVGVGEIAMVAAAKGGVGVVGVSLLQGDEDSSLRNGACRKMNLENMRMWVLVKYYVKGPTLIEAQKSNTTHTPTLSST</sequence>
<protein>
    <submittedName>
        <fullName evidence="2">Uncharacterized protein</fullName>
    </submittedName>
</protein>
<evidence type="ECO:0000256" key="1">
    <source>
        <dbReference type="SAM" id="MobiDB-lite"/>
    </source>
</evidence>
<gene>
    <name evidence="2" type="ORF">Salat_1209100</name>
</gene>
<evidence type="ECO:0000313" key="2">
    <source>
        <dbReference type="EMBL" id="KAK4429091.1"/>
    </source>
</evidence>
<feature type="compositionally biased region" description="Basic and acidic residues" evidence="1">
    <location>
        <begin position="46"/>
        <end position="64"/>
    </location>
</feature>